<feature type="transmembrane region" description="Helical" evidence="5">
    <location>
        <begin position="87"/>
        <end position="108"/>
    </location>
</feature>
<dbReference type="RefSeq" id="WP_190403689.1">
    <property type="nucleotide sequence ID" value="NZ_JACJQB010000023.1"/>
</dbReference>
<proteinExistence type="predicted"/>
<evidence type="ECO:0000256" key="1">
    <source>
        <dbReference type="ARBA" id="ARBA00004651"/>
    </source>
</evidence>
<evidence type="ECO:0000313" key="8">
    <source>
        <dbReference type="Proteomes" id="UP000642094"/>
    </source>
</evidence>
<dbReference type="InterPro" id="IPR011701">
    <property type="entry name" value="MFS"/>
</dbReference>
<dbReference type="Gene3D" id="1.20.1250.20">
    <property type="entry name" value="MFS general substrate transporter like domains"/>
    <property type="match status" value="2"/>
</dbReference>
<dbReference type="InterPro" id="IPR052528">
    <property type="entry name" value="Sugar_transport-like"/>
</dbReference>
<evidence type="ECO:0000259" key="6">
    <source>
        <dbReference type="PROSITE" id="PS50850"/>
    </source>
</evidence>
<gene>
    <name evidence="7" type="ORF">H6F41_11910</name>
</gene>
<feature type="transmembrane region" description="Helical" evidence="5">
    <location>
        <begin position="408"/>
        <end position="429"/>
    </location>
</feature>
<dbReference type="Pfam" id="PF07690">
    <property type="entry name" value="MFS_1"/>
    <property type="match status" value="1"/>
</dbReference>
<comment type="subcellular location">
    <subcellularLocation>
        <location evidence="1">Cell membrane</location>
        <topology evidence="1">Multi-pass membrane protein</topology>
    </subcellularLocation>
</comment>
<feature type="domain" description="Major facilitator superfamily (MFS) profile" evidence="6">
    <location>
        <begin position="245"/>
        <end position="433"/>
    </location>
</feature>
<feature type="transmembrane region" description="Helical" evidence="5">
    <location>
        <begin position="189"/>
        <end position="208"/>
    </location>
</feature>
<feature type="transmembrane region" description="Helical" evidence="5">
    <location>
        <begin position="279"/>
        <end position="299"/>
    </location>
</feature>
<keyword evidence="8" id="KW-1185">Reference proteome</keyword>
<evidence type="ECO:0000256" key="3">
    <source>
        <dbReference type="ARBA" id="ARBA00022989"/>
    </source>
</evidence>
<dbReference type="Proteomes" id="UP000642094">
    <property type="component" value="Unassembled WGS sequence"/>
</dbReference>
<feature type="transmembrane region" description="Helical" evidence="5">
    <location>
        <begin position="163"/>
        <end position="183"/>
    </location>
</feature>
<feature type="transmembrane region" description="Helical" evidence="5">
    <location>
        <begin position="246"/>
        <end position="267"/>
    </location>
</feature>
<keyword evidence="4 5" id="KW-0472">Membrane</keyword>
<evidence type="ECO:0000256" key="5">
    <source>
        <dbReference type="SAM" id="Phobius"/>
    </source>
</evidence>
<sequence>MIVQTYTEEARELKISVRTSLRASSIDGSLSTVFSNITGGVLLSSFLIDLGASPFEIGMTASLPMLANLLQPLGALLSNRSYSRHDYGIWTFLPARLLWLVLLVGIILKGTNTNLSKELVYLTLTLVITSNILAAMGSASWMSWLAALVPAKLRGRYYSVRSIVSNVTGLLCLPIASFIIANWQGGSIAGYGLVLGVGILAGVASLTCQHLMIDVNPQKYQAEQEQECYRINLFNNLITPFQDRNLIFFLIYVALWGFAVNLSTPFFNLYMLENLDVDITWVTLLSSLSSGANMLMLLLWGQLSDRFGNRLLLIVVGIAIAITPLFWLLTGLSQVQEQLWLYLIIFHLFLGGTWAAIDLGSNNLQIGIAPIKHHATFFAIVSAIAGVSSALGATVGGTFAQYAHYEGIFGIFFLSTILRLVAVIPLFFVHENL</sequence>
<dbReference type="PANTHER" id="PTHR23526">
    <property type="entry name" value="INTEGRAL MEMBRANE TRANSPORT PROTEIN-RELATED"/>
    <property type="match status" value="1"/>
</dbReference>
<comment type="caution">
    <text evidence="7">The sequence shown here is derived from an EMBL/GenBank/DDBJ whole genome shotgun (WGS) entry which is preliminary data.</text>
</comment>
<evidence type="ECO:0000256" key="2">
    <source>
        <dbReference type="ARBA" id="ARBA00022692"/>
    </source>
</evidence>
<feature type="transmembrane region" description="Helical" evidence="5">
    <location>
        <begin position="339"/>
        <end position="357"/>
    </location>
</feature>
<organism evidence="7 8">
    <name type="scientific">Pseudanabaena mucicola FACHB-723</name>
    <dbReference type="NCBI Taxonomy" id="2692860"/>
    <lineage>
        <taxon>Bacteria</taxon>
        <taxon>Bacillati</taxon>
        <taxon>Cyanobacteriota</taxon>
        <taxon>Cyanophyceae</taxon>
        <taxon>Pseudanabaenales</taxon>
        <taxon>Pseudanabaenaceae</taxon>
        <taxon>Pseudanabaena</taxon>
    </lineage>
</organism>
<evidence type="ECO:0000313" key="7">
    <source>
        <dbReference type="EMBL" id="MBD2188845.1"/>
    </source>
</evidence>
<dbReference type="InterPro" id="IPR036259">
    <property type="entry name" value="MFS_trans_sf"/>
</dbReference>
<keyword evidence="3 5" id="KW-1133">Transmembrane helix</keyword>
<protein>
    <submittedName>
        <fullName evidence="7">MFS transporter</fullName>
    </submittedName>
</protein>
<dbReference type="SUPFAM" id="SSF103473">
    <property type="entry name" value="MFS general substrate transporter"/>
    <property type="match status" value="1"/>
</dbReference>
<feature type="transmembrane region" description="Helical" evidence="5">
    <location>
        <begin position="311"/>
        <end position="333"/>
    </location>
</feature>
<feature type="transmembrane region" description="Helical" evidence="5">
    <location>
        <begin position="377"/>
        <end position="402"/>
    </location>
</feature>
<accession>A0ABR7ZYH1</accession>
<reference evidence="7 8" key="1">
    <citation type="journal article" date="2020" name="ISME J.">
        <title>Comparative genomics reveals insights into cyanobacterial evolution and habitat adaptation.</title>
        <authorList>
            <person name="Chen M.Y."/>
            <person name="Teng W.K."/>
            <person name="Zhao L."/>
            <person name="Hu C.X."/>
            <person name="Zhou Y.K."/>
            <person name="Han B.P."/>
            <person name="Song L.R."/>
            <person name="Shu W.S."/>
        </authorList>
    </citation>
    <scope>NUCLEOTIDE SEQUENCE [LARGE SCALE GENOMIC DNA]</scope>
    <source>
        <strain evidence="7 8">FACHB-723</strain>
    </source>
</reference>
<dbReference type="PANTHER" id="PTHR23526:SF2">
    <property type="entry name" value="MAJOR FACILITATOR SUPERFAMILY (MFS) PROFILE DOMAIN-CONTAINING PROTEIN"/>
    <property type="match status" value="1"/>
</dbReference>
<keyword evidence="2 5" id="KW-0812">Transmembrane</keyword>
<evidence type="ECO:0000256" key="4">
    <source>
        <dbReference type="ARBA" id="ARBA00023136"/>
    </source>
</evidence>
<name>A0ABR7ZYH1_9CYAN</name>
<feature type="transmembrane region" description="Helical" evidence="5">
    <location>
        <begin position="120"/>
        <end position="151"/>
    </location>
</feature>
<dbReference type="EMBL" id="JACJQB010000023">
    <property type="protein sequence ID" value="MBD2188845.1"/>
    <property type="molecule type" value="Genomic_DNA"/>
</dbReference>
<dbReference type="PROSITE" id="PS50850">
    <property type="entry name" value="MFS"/>
    <property type="match status" value="1"/>
</dbReference>
<dbReference type="InterPro" id="IPR020846">
    <property type="entry name" value="MFS_dom"/>
</dbReference>